<proteinExistence type="predicted"/>
<sequence length="72" mass="7831">MDSFAAGAIAGNELCNHPEIPSSKQYEACGENLQCKVRVNTRGGPPEARCECNDQTEMCGRRFVSFKSGVSF</sequence>
<accession>A0A814VT75</accession>
<dbReference type="OrthoDB" id="5985519at2759"/>
<evidence type="ECO:0000313" key="1">
    <source>
        <dbReference type="EMBL" id="CAF1192497.1"/>
    </source>
</evidence>
<evidence type="ECO:0000313" key="2">
    <source>
        <dbReference type="Proteomes" id="UP000663882"/>
    </source>
</evidence>
<comment type="caution">
    <text evidence="1">The sequence shown here is derived from an EMBL/GenBank/DDBJ whole genome shotgun (WGS) entry which is preliminary data.</text>
</comment>
<gene>
    <name evidence="1" type="ORF">RFH988_LOCUS24136</name>
</gene>
<reference evidence="1" key="1">
    <citation type="submission" date="2021-02" db="EMBL/GenBank/DDBJ databases">
        <authorList>
            <person name="Nowell W R."/>
        </authorList>
    </citation>
    <scope>NUCLEOTIDE SEQUENCE</scope>
</reference>
<name>A0A814VT75_9BILA</name>
<protein>
    <submittedName>
        <fullName evidence="1">Uncharacterized protein</fullName>
    </submittedName>
</protein>
<dbReference type="EMBL" id="CAJNOO010001734">
    <property type="protein sequence ID" value="CAF1192497.1"/>
    <property type="molecule type" value="Genomic_DNA"/>
</dbReference>
<dbReference type="AlphaFoldDB" id="A0A814VT75"/>
<organism evidence="1 2">
    <name type="scientific">Rotaria sordida</name>
    <dbReference type="NCBI Taxonomy" id="392033"/>
    <lineage>
        <taxon>Eukaryota</taxon>
        <taxon>Metazoa</taxon>
        <taxon>Spiralia</taxon>
        <taxon>Gnathifera</taxon>
        <taxon>Rotifera</taxon>
        <taxon>Eurotatoria</taxon>
        <taxon>Bdelloidea</taxon>
        <taxon>Philodinida</taxon>
        <taxon>Philodinidae</taxon>
        <taxon>Rotaria</taxon>
    </lineage>
</organism>
<dbReference type="Proteomes" id="UP000663882">
    <property type="component" value="Unassembled WGS sequence"/>
</dbReference>